<evidence type="ECO:0000313" key="2">
    <source>
        <dbReference type="EMBL" id="SDE33178.1"/>
    </source>
</evidence>
<dbReference type="EMBL" id="FMZH01000017">
    <property type="protein sequence ID" value="SDE33178.1"/>
    <property type="molecule type" value="Genomic_DNA"/>
</dbReference>
<sequence length="129" mass="14657">MIDHKETELIADEIADYLLTDTGILVAYSKSILRTVENIGANVALVKEITNNRKVPLLIYLKNSPIPDKATRKFSTEQLPAIYTAMAIVSKPGLAQFIMKLLFKFQNPPIPMKSFTDDEKAMEWLKRFL</sequence>
<dbReference type="Proteomes" id="UP000199455">
    <property type="component" value="Unassembled WGS sequence"/>
</dbReference>
<proteinExistence type="predicted"/>
<dbReference type="AlphaFoldDB" id="A0A1G7C1F4"/>
<dbReference type="STRING" id="390242.SAMN04488024_11762"/>
<dbReference type="Pfam" id="PF25056">
    <property type="entry name" value="DUF7793"/>
    <property type="match status" value="1"/>
</dbReference>
<accession>A0A1G7C1F4</accession>
<evidence type="ECO:0000259" key="1">
    <source>
        <dbReference type="Pfam" id="PF25056"/>
    </source>
</evidence>
<gene>
    <name evidence="2" type="ORF">SAMN04488024_11762</name>
</gene>
<dbReference type="Gene3D" id="3.40.970.30">
    <property type="entry name" value="yp_829618.1 like domains"/>
    <property type="match status" value="1"/>
</dbReference>
<dbReference type="RefSeq" id="WP_090772868.1">
    <property type="nucleotide sequence ID" value="NZ_FMZH01000017.1"/>
</dbReference>
<evidence type="ECO:0000313" key="3">
    <source>
        <dbReference type="Proteomes" id="UP000199455"/>
    </source>
</evidence>
<organism evidence="2 3">
    <name type="scientific">Pedobacter soli</name>
    <dbReference type="NCBI Taxonomy" id="390242"/>
    <lineage>
        <taxon>Bacteria</taxon>
        <taxon>Pseudomonadati</taxon>
        <taxon>Bacteroidota</taxon>
        <taxon>Sphingobacteriia</taxon>
        <taxon>Sphingobacteriales</taxon>
        <taxon>Sphingobacteriaceae</taxon>
        <taxon>Pedobacter</taxon>
    </lineage>
</organism>
<name>A0A1G7C1F4_9SPHI</name>
<dbReference type="InterPro" id="IPR056695">
    <property type="entry name" value="DUF7793"/>
</dbReference>
<reference evidence="3" key="1">
    <citation type="submission" date="2016-10" db="EMBL/GenBank/DDBJ databases">
        <authorList>
            <person name="Varghese N."/>
            <person name="Submissions S."/>
        </authorList>
    </citation>
    <scope>NUCLEOTIDE SEQUENCE [LARGE SCALE GENOMIC DNA]</scope>
    <source>
        <strain evidence="3">DSM 18609</strain>
    </source>
</reference>
<feature type="domain" description="DUF7793" evidence="1">
    <location>
        <begin position="22"/>
        <end position="128"/>
    </location>
</feature>
<keyword evidence="3" id="KW-1185">Reference proteome</keyword>
<protein>
    <submittedName>
        <fullName evidence="2">SpoIIAA-like</fullName>
    </submittedName>
</protein>